<keyword evidence="1" id="KW-0472">Membrane</keyword>
<feature type="transmembrane region" description="Helical" evidence="1">
    <location>
        <begin position="20"/>
        <end position="37"/>
    </location>
</feature>
<protein>
    <submittedName>
        <fullName evidence="3">Acyltransferase</fullName>
    </submittedName>
</protein>
<keyword evidence="3" id="KW-0808">Transferase</keyword>
<gene>
    <name evidence="3" type="ORF">H5J25_17030</name>
</gene>
<dbReference type="AlphaFoldDB" id="A0A974S439"/>
<dbReference type="GO" id="GO:0016747">
    <property type="term" value="F:acyltransferase activity, transferring groups other than amino-acyl groups"/>
    <property type="evidence" value="ECO:0007669"/>
    <property type="project" value="InterPro"/>
</dbReference>
<feature type="domain" description="Acyltransferase 3" evidence="2">
    <location>
        <begin position="17"/>
        <end position="342"/>
    </location>
</feature>
<evidence type="ECO:0000256" key="1">
    <source>
        <dbReference type="SAM" id="Phobius"/>
    </source>
</evidence>
<dbReference type="Proteomes" id="UP000595894">
    <property type="component" value="Chromosome"/>
</dbReference>
<dbReference type="RefSeq" id="WP_202093150.1">
    <property type="nucleotide sequence ID" value="NZ_CP061035.1"/>
</dbReference>
<proteinExistence type="predicted"/>
<feature type="transmembrane region" description="Helical" evidence="1">
    <location>
        <begin position="212"/>
        <end position="234"/>
    </location>
</feature>
<dbReference type="InterPro" id="IPR050879">
    <property type="entry name" value="Acyltransferase_3"/>
</dbReference>
<feature type="transmembrane region" description="Helical" evidence="1">
    <location>
        <begin position="326"/>
        <end position="347"/>
    </location>
</feature>
<dbReference type="GO" id="GO:0000271">
    <property type="term" value="P:polysaccharide biosynthetic process"/>
    <property type="evidence" value="ECO:0007669"/>
    <property type="project" value="TreeGrafter"/>
</dbReference>
<sequence>MQTIGDKLDARRGMGPGFDFLRVALAVGIVVWHSFGVARNPVWGDGTPFAWIFGYGMLVMFFSLSGFLISGSAQRLKLHDFLINRGLRIFPALGVEIALSALVLGPLFTTLTLGEYFRDPGTASYFTNIVGKMNFHLPGVFLSNPVSVVNWSLWTVPHEFVCYAIMSALMITGFLRRPSVVLMAIVFIIAAGFIGEAGAFKSLGFVGRVLDFLFVGRGSRLYVGFLLGITMYLYRHRIPYSAILFAAAVGICVVVAAIGPAKWMSYPALACILALPLAYITAFLGATDLPTLPVFHHGDYSYGVYLYGMPVQQTMVALFPSVRDPLLQLGLALPVIILFSMFSWHVIEKPVLALRKRSLLRREGQGCRRGGSVESRRTRSWTGRRRPCFRAERVGERPGSIRDPGRYAKPTVTGKMRRTCNSR</sequence>
<evidence type="ECO:0000313" key="3">
    <source>
        <dbReference type="EMBL" id="QQV77034.1"/>
    </source>
</evidence>
<keyword evidence="1" id="KW-1133">Transmembrane helix</keyword>
<keyword evidence="1" id="KW-0812">Transmembrane</keyword>
<evidence type="ECO:0000313" key="4">
    <source>
        <dbReference type="Proteomes" id="UP000595894"/>
    </source>
</evidence>
<feature type="transmembrane region" description="Helical" evidence="1">
    <location>
        <begin position="240"/>
        <end position="259"/>
    </location>
</feature>
<accession>A0A974S439</accession>
<name>A0A974S439_9SPHN</name>
<dbReference type="KEGG" id="sari:H5J25_17030"/>
<reference evidence="4" key="1">
    <citation type="submission" date="2020-09" db="EMBL/GenBank/DDBJ databases">
        <title>Sphingomonas sp., a new species isolated from pork steak.</title>
        <authorList>
            <person name="Heidler von Heilborn D."/>
        </authorList>
    </citation>
    <scope>NUCLEOTIDE SEQUENCE [LARGE SCALE GENOMIC DNA]</scope>
</reference>
<dbReference type="GO" id="GO:0016020">
    <property type="term" value="C:membrane"/>
    <property type="evidence" value="ECO:0007669"/>
    <property type="project" value="TreeGrafter"/>
</dbReference>
<dbReference type="EMBL" id="CP061035">
    <property type="protein sequence ID" value="QQV77034.1"/>
    <property type="molecule type" value="Genomic_DNA"/>
</dbReference>
<keyword evidence="3" id="KW-0012">Acyltransferase</keyword>
<dbReference type="PANTHER" id="PTHR23028:SF53">
    <property type="entry name" value="ACYL_TRANSF_3 DOMAIN-CONTAINING PROTEIN"/>
    <property type="match status" value="1"/>
</dbReference>
<dbReference type="PANTHER" id="PTHR23028">
    <property type="entry name" value="ACETYLTRANSFERASE"/>
    <property type="match status" value="1"/>
</dbReference>
<dbReference type="InterPro" id="IPR002656">
    <property type="entry name" value="Acyl_transf_3_dom"/>
</dbReference>
<keyword evidence="4" id="KW-1185">Reference proteome</keyword>
<feature type="transmembrane region" description="Helical" evidence="1">
    <location>
        <begin position="49"/>
        <end position="69"/>
    </location>
</feature>
<feature type="transmembrane region" description="Helical" evidence="1">
    <location>
        <begin position="181"/>
        <end position="200"/>
    </location>
</feature>
<feature type="transmembrane region" description="Helical" evidence="1">
    <location>
        <begin position="266"/>
        <end position="286"/>
    </location>
</feature>
<dbReference type="Pfam" id="PF01757">
    <property type="entry name" value="Acyl_transf_3"/>
    <property type="match status" value="1"/>
</dbReference>
<feature type="transmembrane region" description="Helical" evidence="1">
    <location>
        <begin position="89"/>
        <end position="113"/>
    </location>
</feature>
<evidence type="ECO:0000259" key="2">
    <source>
        <dbReference type="Pfam" id="PF01757"/>
    </source>
</evidence>
<organism evidence="3 4">
    <name type="scientific">Sphingomonas aliaeris</name>
    <dbReference type="NCBI Taxonomy" id="2759526"/>
    <lineage>
        <taxon>Bacteria</taxon>
        <taxon>Pseudomonadati</taxon>
        <taxon>Pseudomonadota</taxon>
        <taxon>Alphaproteobacteria</taxon>
        <taxon>Sphingomonadales</taxon>
        <taxon>Sphingomonadaceae</taxon>
        <taxon>Sphingomonas</taxon>
    </lineage>
</organism>